<name>Q112Y7_TRIEI</name>
<evidence type="ECO:0000313" key="1">
    <source>
        <dbReference type="EMBL" id="ABG51437.1"/>
    </source>
</evidence>
<dbReference type="EMBL" id="CP000393">
    <property type="protein sequence ID" value="ABG51437.1"/>
    <property type="molecule type" value="Genomic_DNA"/>
</dbReference>
<dbReference type="HOGENOM" id="CLU_2398716_0_0_3"/>
<dbReference type="RefSeq" id="WP_011611806.1">
    <property type="nucleotide sequence ID" value="NC_008312.1"/>
</dbReference>
<dbReference type="AlphaFoldDB" id="Q112Y7"/>
<accession>Q112Y7</accession>
<organism evidence="1">
    <name type="scientific">Trichodesmium erythraeum (strain IMS101)</name>
    <dbReference type="NCBI Taxonomy" id="203124"/>
    <lineage>
        <taxon>Bacteria</taxon>
        <taxon>Bacillati</taxon>
        <taxon>Cyanobacteriota</taxon>
        <taxon>Cyanophyceae</taxon>
        <taxon>Oscillatoriophycideae</taxon>
        <taxon>Oscillatoriales</taxon>
        <taxon>Microcoleaceae</taxon>
        <taxon>Trichodesmium</taxon>
    </lineage>
</organism>
<gene>
    <name evidence="1" type="ordered locus">Tery_2208</name>
</gene>
<protein>
    <submittedName>
        <fullName evidence="1">Uncharacterized protein</fullName>
    </submittedName>
</protein>
<dbReference type="KEGG" id="ter:Tery_2208"/>
<proteinExistence type="predicted"/>
<reference evidence="1" key="1">
    <citation type="submission" date="2006-06" db="EMBL/GenBank/DDBJ databases">
        <title>Complete sequence of Trichodesmium erythraeum IMS101.</title>
        <authorList>
            <consortium name="US DOE Joint Genome Institute"/>
            <person name="Copeland A."/>
            <person name="Lucas S."/>
            <person name="Lapidus A."/>
            <person name="Barry K."/>
            <person name="Detter J.C."/>
            <person name="Glavina del Rio T."/>
            <person name="Hammon N."/>
            <person name="Israni S."/>
            <person name="Dalin E."/>
            <person name="Tice H."/>
            <person name="Pitluck S."/>
            <person name="Kiss H."/>
            <person name="Munk A.C."/>
            <person name="Brettin T."/>
            <person name="Bruce D."/>
            <person name="Han C."/>
            <person name="Tapia R."/>
            <person name="Gilna P."/>
            <person name="Schmutz J."/>
            <person name="Larimer F."/>
            <person name="Land M."/>
            <person name="Hauser L."/>
            <person name="Kyrpides N."/>
            <person name="Kim E."/>
            <person name="Richardson P."/>
        </authorList>
    </citation>
    <scope>NUCLEOTIDE SEQUENCE [LARGE SCALE GENOMIC DNA]</scope>
    <source>
        <strain evidence="1">IMS101</strain>
    </source>
</reference>
<sequence length="93" mass="10559">MILTRKLLGISVNKYKQLALFIAGAVELDISPTELSDEQWNVTGNFIRSSRKVGKELLDGDNYPEQKGLWIEKSGQFKQCDATVEIVRNIFNK</sequence>